<dbReference type="PANTHER" id="PTHR43179:SF10">
    <property type="entry name" value="GLYCOSYL TRANSFERASE"/>
    <property type="match status" value="1"/>
</dbReference>
<reference evidence="3" key="1">
    <citation type="submission" date="2018-09" db="EMBL/GenBank/DDBJ databases">
        <authorList>
            <person name="Livingstone P.G."/>
            <person name="Whitworth D.E."/>
        </authorList>
    </citation>
    <scope>NUCLEOTIDE SEQUENCE [LARGE SCALE GENOMIC DNA]</scope>
    <source>
        <strain evidence="3">CA054A</strain>
    </source>
</reference>
<keyword evidence="2" id="KW-0808">Transferase</keyword>
<feature type="domain" description="Glycosyltransferase 2-like" evidence="1">
    <location>
        <begin position="28"/>
        <end position="166"/>
    </location>
</feature>
<evidence type="ECO:0000313" key="3">
    <source>
        <dbReference type="Proteomes" id="UP000268094"/>
    </source>
</evidence>
<gene>
    <name evidence="2" type="ORF">D7V88_26310</name>
</gene>
<accession>A0A3A8INE1</accession>
<dbReference type="PANTHER" id="PTHR43179">
    <property type="entry name" value="RHAMNOSYLTRANSFERASE WBBL"/>
    <property type="match status" value="1"/>
</dbReference>
<name>A0A3A8INE1_9BACT</name>
<dbReference type="Gene3D" id="3.90.550.10">
    <property type="entry name" value="Spore Coat Polysaccharide Biosynthesis Protein SpsA, Chain A"/>
    <property type="match status" value="1"/>
</dbReference>
<dbReference type="GO" id="GO:0016740">
    <property type="term" value="F:transferase activity"/>
    <property type="evidence" value="ECO:0007669"/>
    <property type="project" value="UniProtKB-KW"/>
</dbReference>
<keyword evidence="3" id="KW-1185">Reference proteome</keyword>
<comment type="caution">
    <text evidence="2">The sequence shown here is derived from an EMBL/GenBank/DDBJ whole genome shotgun (WGS) entry which is preliminary data.</text>
</comment>
<dbReference type="InterPro" id="IPR001173">
    <property type="entry name" value="Glyco_trans_2-like"/>
</dbReference>
<dbReference type="SUPFAM" id="SSF53448">
    <property type="entry name" value="Nucleotide-diphospho-sugar transferases"/>
    <property type="match status" value="1"/>
</dbReference>
<evidence type="ECO:0000313" key="2">
    <source>
        <dbReference type="EMBL" id="RKG81380.1"/>
    </source>
</evidence>
<dbReference type="OrthoDB" id="9771846at2"/>
<protein>
    <submittedName>
        <fullName evidence="2">Glycosyltransferase family 2 protein</fullName>
    </submittedName>
</protein>
<proteinExistence type="predicted"/>
<sequence>MSGRDAAGRGEPGIWLGIVLYRNPTRELERLWTSLQWNRDAMGAPGFRVTWLDNSPDDSLRDVVTRLDARADYRYSGQNLGFGGAHNRLMAEAFGTAGVRHYICVNPDGVLHPDCVRELVHEADRLPDTGLVEARLFPDEHPKPYDPVTGETPWCSGCVLLVTRKLHARAGGFDERFFMYCEDVDLSWRARALGLSVRVAPAARVHHYTVTREESPLRERMVRRSAALLGAKYGNATFMRDRLREYSALGGEPFAVPEVVNPGWRLSRIAEFGHHLEFARRRW</sequence>
<dbReference type="Pfam" id="PF00535">
    <property type="entry name" value="Glycos_transf_2"/>
    <property type="match status" value="1"/>
</dbReference>
<dbReference type="RefSeq" id="WP_120543386.1">
    <property type="nucleotide sequence ID" value="NZ_RAVZ01000210.1"/>
</dbReference>
<dbReference type="AlphaFoldDB" id="A0A3A8INE1"/>
<dbReference type="CDD" id="cd04186">
    <property type="entry name" value="GT_2_like_c"/>
    <property type="match status" value="1"/>
</dbReference>
<dbReference type="EMBL" id="RAVZ01000210">
    <property type="protein sequence ID" value="RKG81380.1"/>
    <property type="molecule type" value="Genomic_DNA"/>
</dbReference>
<dbReference type="Proteomes" id="UP000268094">
    <property type="component" value="Unassembled WGS sequence"/>
</dbReference>
<evidence type="ECO:0000259" key="1">
    <source>
        <dbReference type="Pfam" id="PF00535"/>
    </source>
</evidence>
<dbReference type="InterPro" id="IPR029044">
    <property type="entry name" value="Nucleotide-diphossugar_trans"/>
</dbReference>
<organism evidence="2 3">
    <name type="scientific">Corallococcus terminator</name>
    <dbReference type="NCBI Taxonomy" id="2316733"/>
    <lineage>
        <taxon>Bacteria</taxon>
        <taxon>Pseudomonadati</taxon>
        <taxon>Myxococcota</taxon>
        <taxon>Myxococcia</taxon>
        <taxon>Myxococcales</taxon>
        <taxon>Cystobacterineae</taxon>
        <taxon>Myxococcaceae</taxon>
        <taxon>Corallococcus</taxon>
    </lineage>
</organism>